<dbReference type="Proteomes" id="UP000033874">
    <property type="component" value="Unassembled WGS sequence"/>
</dbReference>
<dbReference type="SUPFAM" id="SSF51197">
    <property type="entry name" value="Clavaminate synthase-like"/>
    <property type="match status" value="1"/>
</dbReference>
<proteinExistence type="predicted"/>
<dbReference type="PATRIC" id="fig|56193.3.peg.3842"/>
<protein>
    <recommendedName>
        <fullName evidence="3">Phytanoyl-CoA dioxygenase</fullName>
    </recommendedName>
</protein>
<dbReference type="InterPro" id="IPR008775">
    <property type="entry name" value="Phytyl_CoA_dOase-like"/>
</dbReference>
<dbReference type="EMBL" id="LBIC01000009">
    <property type="protein sequence ID" value="KKW90551.1"/>
    <property type="molecule type" value="Genomic_DNA"/>
</dbReference>
<reference evidence="1 2" key="1">
    <citation type="submission" date="2015-04" db="EMBL/GenBank/DDBJ databases">
        <title>Genome sequence of aromatic hydrocarbons-degrading Sphingobium chungbukense DJ77.</title>
        <authorList>
            <person name="Kim Y.-C."/>
            <person name="Chae J.-C."/>
        </authorList>
    </citation>
    <scope>NUCLEOTIDE SEQUENCE [LARGE SCALE GENOMIC DNA]</scope>
    <source>
        <strain evidence="1 2">DJ77</strain>
    </source>
</reference>
<dbReference type="Pfam" id="PF05721">
    <property type="entry name" value="PhyH"/>
    <property type="match status" value="1"/>
</dbReference>
<name>A0A0M3ANP0_9SPHN</name>
<evidence type="ECO:0000313" key="2">
    <source>
        <dbReference type="Proteomes" id="UP000033874"/>
    </source>
</evidence>
<dbReference type="STRING" id="56193.YP76_18325"/>
<dbReference type="Gene3D" id="2.60.120.620">
    <property type="entry name" value="q2cbj1_9rhob like domain"/>
    <property type="match status" value="1"/>
</dbReference>
<dbReference type="RefSeq" id="WP_046765053.1">
    <property type="nucleotide sequence ID" value="NZ_LBIC01000009.1"/>
</dbReference>
<evidence type="ECO:0000313" key="1">
    <source>
        <dbReference type="EMBL" id="KKW90551.1"/>
    </source>
</evidence>
<comment type="caution">
    <text evidence="1">The sequence shown here is derived from an EMBL/GenBank/DDBJ whole genome shotgun (WGS) entry which is preliminary data.</text>
</comment>
<evidence type="ECO:0008006" key="3">
    <source>
        <dbReference type="Google" id="ProtNLM"/>
    </source>
</evidence>
<keyword evidence="2" id="KW-1185">Reference proteome</keyword>
<dbReference type="AlphaFoldDB" id="A0A0M3ANP0"/>
<organism evidence="1 2">
    <name type="scientific">Sphingobium chungbukense</name>
    <dbReference type="NCBI Taxonomy" id="56193"/>
    <lineage>
        <taxon>Bacteria</taxon>
        <taxon>Pseudomonadati</taxon>
        <taxon>Pseudomonadota</taxon>
        <taxon>Alphaproteobacteria</taxon>
        <taxon>Sphingomonadales</taxon>
        <taxon>Sphingomonadaceae</taxon>
        <taxon>Sphingobium</taxon>
    </lineage>
</organism>
<dbReference type="GO" id="GO:0016706">
    <property type="term" value="F:2-oxoglutarate-dependent dioxygenase activity"/>
    <property type="evidence" value="ECO:0007669"/>
    <property type="project" value="UniProtKB-ARBA"/>
</dbReference>
<accession>A0A0M3ANP0</accession>
<gene>
    <name evidence="1" type="ORF">YP76_18325</name>
</gene>
<sequence length="297" mass="33981">MSKLRTVIKVATDPRWWPFYAQRRILSPDARNAIAGLVARRRPQARITAPQLAEAGAANLDTVGIHHMGGVLTTDQCAELREYFLSKKVFDPYRVRSAEFLPDSEHRDKRAHVAHHRAEDILAAPWLLHLANDSRILDIASTYLGCRPTIGYMACWWSYPTEGGPQHAEYCHRDVDDWRFVKLFVYLTDVGPRSGPHVYVRGSGNDSRLVKIRRFSDEEVFNTFGSDRFETMTGKAGEAFFENTYGIHKGQPVEDGSRLIFQVVYSLNPLPYSPVKPVRPNTQPELLDPWINRIYLR</sequence>